<dbReference type="Gene3D" id="3.30.360.10">
    <property type="entry name" value="Dihydrodipicolinate Reductase, domain 2"/>
    <property type="match status" value="1"/>
</dbReference>
<dbReference type="InterPro" id="IPR050085">
    <property type="entry name" value="AGPR"/>
</dbReference>
<dbReference type="InterPro" id="IPR023013">
    <property type="entry name" value="AGPR_AS"/>
</dbReference>
<keyword evidence="4 5" id="KW-0560">Oxidoreductase</keyword>
<organism evidence="8 9">
    <name type="scientific">Aquibacillus albus</name>
    <dbReference type="NCBI Taxonomy" id="1168171"/>
    <lineage>
        <taxon>Bacteria</taxon>
        <taxon>Bacillati</taxon>
        <taxon>Bacillota</taxon>
        <taxon>Bacilli</taxon>
        <taxon>Bacillales</taxon>
        <taxon>Bacillaceae</taxon>
        <taxon>Aquibacillus</taxon>
    </lineage>
</organism>
<comment type="function">
    <text evidence="5">Catalyzes the NADPH-dependent reduction of N-acetyl-5-glutamyl phosphate to yield N-acetyl-L-glutamate 5-semialdehyde.</text>
</comment>
<dbReference type="InterPro" id="IPR000706">
    <property type="entry name" value="AGPR_type-1"/>
</dbReference>
<proteinExistence type="inferred from homology"/>
<evidence type="ECO:0000256" key="1">
    <source>
        <dbReference type="ARBA" id="ARBA00022571"/>
    </source>
</evidence>
<dbReference type="Gene3D" id="3.40.50.720">
    <property type="entry name" value="NAD(P)-binding Rossmann-like Domain"/>
    <property type="match status" value="1"/>
</dbReference>
<evidence type="ECO:0000256" key="2">
    <source>
        <dbReference type="ARBA" id="ARBA00022605"/>
    </source>
</evidence>
<dbReference type="Pfam" id="PF01118">
    <property type="entry name" value="Semialdhyde_dh"/>
    <property type="match status" value="1"/>
</dbReference>
<keyword evidence="5" id="KW-0963">Cytoplasm</keyword>
<dbReference type="Pfam" id="PF22698">
    <property type="entry name" value="Semialdhyde_dhC_1"/>
    <property type="match status" value="1"/>
</dbReference>
<dbReference type="PROSITE" id="PS01224">
    <property type="entry name" value="ARGC"/>
    <property type="match status" value="1"/>
</dbReference>
<dbReference type="InterPro" id="IPR058924">
    <property type="entry name" value="AGPR_dimerisation_dom"/>
</dbReference>
<dbReference type="PANTHER" id="PTHR32338">
    <property type="entry name" value="N-ACETYL-GAMMA-GLUTAMYL-PHOSPHATE REDUCTASE, CHLOROPLASTIC-RELATED-RELATED"/>
    <property type="match status" value="1"/>
</dbReference>
<comment type="pathway">
    <text evidence="5">Amino-acid biosynthesis; L-arginine biosynthesis; N(2)-acetyl-L-ornithine from L-glutamate: step 3/4.</text>
</comment>
<dbReference type="RefSeq" id="WP_204498112.1">
    <property type="nucleotide sequence ID" value="NZ_JAFBDR010000004.1"/>
</dbReference>
<feature type="active site" evidence="5 6">
    <location>
        <position position="149"/>
    </location>
</feature>
<dbReference type="HAMAP" id="MF_00150">
    <property type="entry name" value="ArgC_type1"/>
    <property type="match status" value="1"/>
</dbReference>
<dbReference type="SUPFAM" id="SSF51735">
    <property type="entry name" value="NAD(P)-binding Rossmann-fold domains"/>
    <property type="match status" value="1"/>
</dbReference>
<dbReference type="SUPFAM" id="SSF55347">
    <property type="entry name" value="Glyceraldehyde-3-phosphate dehydrogenase-like, C-terminal domain"/>
    <property type="match status" value="1"/>
</dbReference>
<dbReference type="CDD" id="cd23934">
    <property type="entry name" value="AGPR_1_C"/>
    <property type="match status" value="1"/>
</dbReference>
<keyword evidence="9" id="KW-1185">Reference proteome</keyword>
<keyword evidence="2 5" id="KW-0028">Amino-acid biosynthesis</keyword>
<dbReference type="EMBL" id="JAFBDR010000004">
    <property type="protein sequence ID" value="MBM7570707.1"/>
    <property type="molecule type" value="Genomic_DNA"/>
</dbReference>
<dbReference type="PANTHER" id="PTHR32338:SF10">
    <property type="entry name" value="N-ACETYL-GAMMA-GLUTAMYL-PHOSPHATE REDUCTASE, CHLOROPLASTIC-RELATED"/>
    <property type="match status" value="1"/>
</dbReference>
<evidence type="ECO:0000256" key="5">
    <source>
        <dbReference type="HAMAP-Rule" id="MF_00150"/>
    </source>
</evidence>
<dbReference type="Proteomes" id="UP001296943">
    <property type="component" value="Unassembled WGS sequence"/>
</dbReference>
<dbReference type="InterPro" id="IPR036291">
    <property type="entry name" value="NAD(P)-bd_dom_sf"/>
</dbReference>
<dbReference type="NCBIfam" id="TIGR01850">
    <property type="entry name" value="argC"/>
    <property type="match status" value="1"/>
</dbReference>
<protein>
    <recommendedName>
        <fullName evidence="5">N-acetyl-gamma-glutamyl-phosphate reductase</fullName>
        <shortName evidence="5">AGPR</shortName>
        <ecNumber evidence="5">1.2.1.38</ecNumber>
    </recommendedName>
    <alternativeName>
        <fullName evidence="5">N-acetyl-glutamate semialdehyde dehydrogenase</fullName>
        <shortName evidence="5">NAGSA dehydrogenase</shortName>
    </alternativeName>
</protein>
<comment type="similarity">
    <text evidence="5">Belongs to the NAGSA dehydrogenase family. Type 1 subfamily.</text>
</comment>
<keyword evidence="3 5" id="KW-0521">NADP</keyword>
<dbReference type="CDD" id="cd17895">
    <property type="entry name" value="AGPR_1_N"/>
    <property type="match status" value="1"/>
</dbReference>
<dbReference type="GO" id="GO:0003942">
    <property type="term" value="F:N-acetyl-gamma-glutamyl-phosphate reductase activity"/>
    <property type="evidence" value="ECO:0007669"/>
    <property type="project" value="UniProtKB-EC"/>
</dbReference>
<gene>
    <name evidence="5" type="primary">argC</name>
    <name evidence="8" type="ORF">JOC48_001185</name>
</gene>
<comment type="catalytic activity">
    <reaction evidence="5">
        <text>N-acetyl-L-glutamate 5-semialdehyde + phosphate + NADP(+) = N-acetyl-L-glutamyl 5-phosphate + NADPH + H(+)</text>
        <dbReference type="Rhea" id="RHEA:21588"/>
        <dbReference type="ChEBI" id="CHEBI:15378"/>
        <dbReference type="ChEBI" id="CHEBI:29123"/>
        <dbReference type="ChEBI" id="CHEBI:43474"/>
        <dbReference type="ChEBI" id="CHEBI:57783"/>
        <dbReference type="ChEBI" id="CHEBI:57936"/>
        <dbReference type="ChEBI" id="CHEBI:58349"/>
        <dbReference type="EC" id="1.2.1.38"/>
    </reaction>
</comment>
<evidence type="ECO:0000256" key="6">
    <source>
        <dbReference type="PROSITE-ProRule" id="PRU10010"/>
    </source>
</evidence>
<name>A0ABS2MXU0_9BACI</name>
<evidence type="ECO:0000259" key="7">
    <source>
        <dbReference type="SMART" id="SM00859"/>
    </source>
</evidence>
<dbReference type="SMART" id="SM00859">
    <property type="entry name" value="Semialdhyde_dh"/>
    <property type="match status" value="1"/>
</dbReference>
<dbReference type="EC" id="1.2.1.38" evidence="5"/>
<evidence type="ECO:0000313" key="8">
    <source>
        <dbReference type="EMBL" id="MBM7570707.1"/>
    </source>
</evidence>
<evidence type="ECO:0000313" key="9">
    <source>
        <dbReference type="Proteomes" id="UP001296943"/>
    </source>
</evidence>
<dbReference type="InterPro" id="IPR000534">
    <property type="entry name" value="Semialdehyde_DH_NAD-bd"/>
</dbReference>
<sequence length="345" mass="38288">MKIAIIGGTGYGAVELIRFLTNHPYVELTTIVSHSQSGTELSSVYPHLTDVIEMTMEALDVDKLSQSIDLVFFATPSNVSKEYIPAFVENGVKCIDLSGDFRLKSAEDYEQWYQSTLAEQKYVDQAVYGLSELYAEQIKEASIIANPGCYPTATLLGLMPAVKHRLINNHSILIDAKTGTSGAGRGLSLNVHFSEMNENLKAYKIGQHKHIPEIEQVLQTESGENLQVTFTTHLVPMTRGIMSTIYADLNESTQTEEVIHLYKEFYKNDPFVRVREAGVIPSTREVYGSNFCDIGIYADQRTGKLTIISVIDNLVKGASGQAIQNMNLLNGWDETTGINHLPIYP</sequence>
<evidence type="ECO:0000256" key="4">
    <source>
        <dbReference type="ARBA" id="ARBA00023002"/>
    </source>
</evidence>
<feature type="domain" description="Semialdehyde dehydrogenase NAD-binding" evidence="7">
    <location>
        <begin position="2"/>
        <end position="141"/>
    </location>
</feature>
<evidence type="ECO:0000256" key="3">
    <source>
        <dbReference type="ARBA" id="ARBA00022857"/>
    </source>
</evidence>
<keyword evidence="1 5" id="KW-0055">Arginine biosynthesis</keyword>
<accession>A0ABS2MXU0</accession>
<reference evidence="8 9" key="1">
    <citation type="submission" date="2021-01" db="EMBL/GenBank/DDBJ databases">
        <title>Genomic Encyclopedia of Type Strains, Phase IV (KMG-IV): sequencing the most valuable type-strain genomes for metagenomic binning, comparative biology and taxonomic classification.</title>
        <authorList>
            <person name="Goeker M."/>
        </authorList>
    </citation>
    <scope>NUCLEOTIDE SEQUENCE [LARGE SCALE GENOMIC DNA]</scope>
    <source>
        <strain evidence="8 9">DSM 23711</strain>
    </source>
</reference>
<comment type="caution">
    <text evidence="8">The sequence shown here is derived from an EMBL/GenBank/DDBJ whole genome shotgun (WGS) entry which is preliminary data.</text>
</comment>
<comment type="subcellular location">
    <subcellularLocation>
        <location evidence="5">Cytoplasm</location>
    </subcellularLocation>
</comment>